<evidence type="ECO:0000313" key="2">
    <source>
        <dbReference type="Proteomes" id="UP000002770"/>
    </source>
</evidence>
<keyword evidence="2" id="KW-1185">Reference proteome</keyword>
<dbReference type="STRING" id="658187.LDG_6907"/>
<name>G9ENT0_9GAMM</name>
<protein>
    <submittedName>
        <fullName evidence="1">Uncharacterized protein</fullName>
    </submittedName>
</protein>
<dbReference type="InParanoid" id="G9ENT0"/>
<organism evidence="1 2">
    <name type="scientific">Legionella drancourtii LLAP12</name>
    <dbReference type="NCBI Taxonomy" id="658187"/>
    <lineage>
        <taxon>Bacteria</taxon>
        <taxon>Pseudomonadati</taxon>
        <taxon>Pseudomonadota</taxon>
        <taxon>Gammaproteobacteria</taxon>
        <taxon>Legionellales</taxon>
        <taxon>Legionellaceae</taxon>
        <taxon>Legionella</taxon>
    </lineage>
</organism>
<evidence type="ECO:0000313" key="1">
    <source>
        <dbReference type="EMBL" id="EHL31103.1"/>
    </source>
</evidence>
<gene>
    <name evidence="1" type="ORF">LDG_6907</name>
</gene>
<sequence length="44" mass="5511">MKEANKFANFLNRQRRDIEVVERRKQEKIEHEERLAAWIKKKED</sequence>
<dbReference type="EMBL" id="JH413819">
    <property type="protein sequence ID" value="EHL31103.1"/>
    <property type="molecule type" value="Genomic_DNA"/>
</dbReference>
<dbReference type="Proteomes" id="UP000002770">
    <property type="component" value="Unassembled WGS sequence"/>
</dbReference>
<dbReference type="HOGENOM" id="CLU_3218040_0_0_6"/>
<proteinExistence type="predicted"/>
<reference evidence="1 2" key="1">
    <citation type="journal article" date="2011" name="BMC Genomics">
        <title>Insight into cross-talk between intra-amoebal pathogens.</title>
        <authorList>
            <person name="Gimenez G."/>
            <person name="Bertelli C."/>
            <person name="Moliner C."/>
            <person name="Robert C."/>
            <person name="Raoult D."/>
            <person name="Fournier P.E."/>
            <person name="Greub G."/>
        </authorList>
    </citation>
    <scope>NUCLEOTIDE SEQUENCE [LARGE SCALE GENOMIC DNA]</scope>
    <source>
        <strain evidence="1 2">LLAP12</strain>
    </source>
</reference>
<dbReference type="RefSeq" id="WP_006870834.1">
    <property type="nucleotide sequence ID" value="NZ_JH413819.1"/>
</dbReference>
<dbReference type="AlphaFoldDB" id="G9ENT0"/>
<accession>G9ENT0</accession>